<dbReference type="SUPFAM" id="SSF48403">
    <property type="entry name" value="Ankyrin repeat"/>
    <property type="match status" value="2"/>
</dbReference>
<dbReference type="PANTHER" id="PTHR24186:SF38">
    <property type="entry name" value="ANKYRIN REPEAT FAMILY PROTEIN"/>
    <property type="match status" value="1"/>
</dbReference>
<feature type="transmembrane region" description="Helical" evidence="8">
    <location>
        <begin position="916"/>
        <end position="937"/>
    </location>
</feature>
<feature type="transmembrane region" description="Helical" evidence="8">
    <location>
        <begin position="399"/>
        <end position="418"/>
    </location>
</feature>
<dbReference type="Pfam" id="PF12796">
    <property type="entry name" value="Ank_2"/>
    <property type="match status" value="4"/>
</dbReference>
<name>A0AAE0EAJ0_9ROSI</name>
<feature type="domain" description="PGG" evidence="9">
    <location>
        <begin position="860"/>
        <end position="961"/>
    </location>
</feature>
<evidence type="ECO:0000256" key="1">
    <source>
        <dbReference type="ARBA" id="ARBA00004141"/>
    </source>
</evidence>
<dbReference type="InterPro" id="IPR026961">
    <property type="entry name" value="PGG_dom"/>
</dbReference>
<evidence type="ECO:0000313" key="10">
    <source>
        <dbReference type="EMBL" id="KAK3221151.1"/>
    </source>
</evidence>
<evidence type="ECO:0000256" key="6">
    <source>
        <dbReference type="ARBA" id="ARBA00023136"/>
    </source>
</evidence>
<dbReference type="EMBL" id="JANJYJ010000004">
    <property type="protein sequence ID" value="KAK3221151.1"/>
    <property type="molecule type" value="Genomic_DNA"/>
</dbReference>
<feature type="repeat" description="ANK" evidence="7">
    <location>
        <begin position="637"/>
        <end position="669"/>
    </location>
</feature>
<evidence type="ECO:0000313" key="11">
    <source>
        <dbReference type="Proteomes" id="UP001281410"/>
    </source>
</evidence>
<feature type="repeat" description="ANK" evidence="7">
    <location>
        <begin position="745"/>
        <end position="769"/>
    </location>
</feature>
<keyword evidence="6 8" id="KW-0472">Membrane</keyword>
<comment type="subcellular location">
    <subcellularLocation>
        <location evidence="1">Membrane</location>
        <topology evidence="1">Multi-pass membrane protein</topology>
    </subcellularLocation>
</comment>
<sequence length="999" mass="112195">MATKNYFPYEYGRMLIISSPMDDLLLAVRRGDEEGVAKILQESPELALESGYGGNTALHLASDRGNLATVRLLTKSNPQLWLVKNIFGNTPLQMAFKRGRVDVIKEYLRAYPDSATDREERVAQLLLESIQERRKYGYLSENILHVAMKSSDEEFVKKIIQLCPELALESDHGGNTALHLASDQGNLAMVRLLVKSNPELCLVKNINERTPTHMAVMRDRVDVAFELLRACPESVTMVSATEETPLHAAIRQWQENVLELLIESIQKRSDYVHLINKKDCTGNTVLHLAIARKHFQVIRLLLSETPSCNGKVDVNAMNYGGFTALDILDVLPQEGKRDVEIEKILQREGAMRARDLGKVILDCSNNEKWIESQRNGDQSSHLQANWPMKIKHKTRRDEYHVLLITAALILAITFQAALNAPGGKVVDNIKYNSSSSLGFQVGKQSSNYLLRFFIWFDSIAFIASALMIIIITHEIPFKPWMLISVFSIYGAYICLIKVVSPQDALPVFLLGSPLILLASMSKHLALHTLYRFLLNQFAYWFYKLERDVSTGDAKTVERPVDSVANLDDLEASTSSLTKIVWNHIDEQQSNRFSKRFEYWGRKSTENPLLSAVKSDDQEMVAKIMEESPECALELNHEGNTALHLASYGGNLTIARLLIQRNPQLCLVKDRYGRTPLHTAAMKGRVDVIRELLSACPESIMEVSATNETTLHAAIRHRQEEVLELLLDCIKERNDYGDIINRRDCGGNTILHLAVSRKQLPIIKFLLADGCSACLAKVDVNSMNDGGFTAVDILDVLPQDGNRDMEIDKILRREGALRAKDLAKPMLECSNCETCIESRRTWNPLSNQQTIWPTKRKYKTSRDAVHTLLVTTAIFVTLTFHAALNAPGGRLVDNSKNKSSSFFPFQIGKQNWYGLRLFIWLDSIAFITSTASMIIILVNELPLKPWMLISVFSLCGAYICSIKAVSPQDALPLLLLGCPALLLAAIPKHLAPQSSLLKLF</sequence>
<dbReference type="Gene3D" id="1.25.40.20">
    <property type="entry name" value="Ankyrin repeat-containing domain"/>
    <property type="match status" value="3"/>
</dbReference>
<feature type="transmembrane region" description="Helical" evidence="8">
    <location>
        <begin position="479"/>
        <end position="499"/>
    </location>
</feature>
<feature type="repeat" description="ANK" evidence="7">
    <location>
        <begin position="173"/>
        <end position="205"/>
    </location>
</feature>
<dbReference type="Pfam" id="PF13962">
    <property type="entry name" value="PGG"/>
    <property type="match status" value="2"/>
</dbReference>
<gene>
    <name evidence="10" type="ORF">Dsin_015121</name>
</gene>
<feature type="transmembrane region" description="Helical" evidence="8">
    <location>
        <begin position="452"/>
        <end position="472"/>
    </location>
</feature>
<dbReference type="PROSITE" id="PS50088">
    <property type="entry name" value="ANK_REPEAT"/>
    <property type="match status" value="6"/>
</dbReference>
<feature type="repeat" description="ANK" evidence="7">
    <location>
        <begin position="281"/>
        <end position="303"/>
    </location>
</feature>
<feature type="transmembrane region" description="Helical" evidence="8">
    <location>
        <begin position="863"/>
        <end position="883"/>
    </location>
</feature>
<evidence type="ECO:0000259" key="9">
    <source>
        <dbReference type="Pfam" id="PF13962"/>
    </source>
</evidence>
<dbReference type="AlphaFoldDB" id="A0AAE0EAJ0"/>
<evidence type="ECO:0000256" key="2">
    <source>
        <dbReference type="ARBA" id="ARBA00022692"/>
    </source>
</evidence>
<feature type="repeat" description="ANK" evidence="7">
    <location>
        <begin position="53"/>
        <end position="85"/>
    </location>
</feature>
<keyword evidence="4 8" id="KW-1133">Transmembrane helix</keyword>
<dbReference type="GO" id="GO:0005886">
    <property type="term" value="C:plasma membrane"/>
    <property type="evidence" value="ECO:0007669"/>
    <property type="project" value="TreeGrafter"/>
</dbReference>
<protein>
    <recommendedName>
        <fullName evidence="9">PGG domain-containing protein</fullName>
    </recommendedName>
</protein>
<keyword evidence="5 7" id="KW-0040">ANK repeat</keyword>
<feature type="domain" description="PGG" evidence="9">
    <location>
        <begin position="396"/>
        <end position="492"/>
    </location>
</feature>
<dbReference type="InterPro" id="IPR036770">
    <property type="entry name" value="Ankyrin_rpt-contain_sf"/>
</dbReference>
<feature type="transmembrane region" description="Helical" evidence="8">
    <location>
        <begin position="944"/>
        <end position="964"/>
    </location>
</feature>
<dbReference type="PANTHER" id="PTHR24186">
    <property type="entry name" value="PROTEIN PHOSPHATASE 1 REGULATORY SUBUNIT"/>
    <property type="match status" value="1"/>
</dbReference>
<keyword evidence="11" id="KW-1185">Reference proteome</keyword>
<evidence type="ECO:0000256" key="8">
    <source>
        <dbReference type="SAM" id="Phobius"/>
    </source>
</evidence>
<dbReference type="InterPro" id="IPR002110">
    <property type="entry name" value="Ankyrin_rpt"/>
</dbReference>
<evidence type="ECO:0000256" key="4">
    <source>
        <dbReference type="ARBA" id="ARBA00022989"/>
    </source>
</evidence>
<keyword evidence="2 8" id="KW-0812">Transmembrane</keyword>
<reference evidence="10" key="1">
    <citation type="journal article" date="2023" name="Plant J.">
        <title>Genome sequences and population genomics provide insights into the demographic history, inbreeding, and mutation load of two 'living fossil' tree species of Dipteronia.</title>
        <authorList>
            <person name="Feng Y."/>
            <person name="Comes H.P."/>
            <person name="Chen J."/>
            <person name="Zhu S."/>
            <person name="Lu R."/>
            <person name="Zhang X."/>
            <person name="Li P."/>
            <person name="Qiu J."/>
            <person name="Olsen K.M."/>
            <person name="Qiu Y."/>
        </authorList>
    </citation>
    <scope>NUCLEOTIDE SEQUENCE</scope>
    <source>
        <strain evidence="10">NBL</strain>
    </source>
</reference>
<proteinExistence type="predicted"/>
<accession>A0AAE0EAJ0</accession>
<feature type="repeat" description="ANK" evidence="7">
    <location>
        <begin position="671"/>
        <end position="693"/>
    </location>
</feature>
<evidence type="ECO:0000256" key="7">
    <source>
        <dbReference type="PROSITE-ProRule" id="PRU00023"/>
    </source>
</evidence>
<keyword evidence="3" id="KW-0677">Repeat</keyword>
<evidence type="ECO:0000256" key="3">
    <source>
        <dbReference type="ARBA" id="ARBA00022737"/>
    </source>
</evidence>
<dbReference type="Proteomes" id="UP001281410">
    <property type="component" value="Unassembled WGS sequence"/>
</dbReference>
<dbReference type="SMART" id="SM00248">
    <property type="entry name" value="ANK"/>
    <property type="match status" value="12"/>
</dbReference>
<dbReference type="PROSITE" id="PS50297">
    <property type="entry name" value="ANK_REP_REGION"/>
    <property type="match status" value="6"/>
</dbReference>
<organism evidence="10 11">
    <name type="scientific">Dipteronia sinensis</name>
    <dbReference type="NCBI Taxonomy" id="43782"/>
    <lineage>
        <taxon>Eukaryota</taxon>
        <taxon>Viridiplantae</taxon>
        <taxon>Streptophyta</taxon>
        <taxon>Embryophyta</taxon>
        <taxon>Tracheophyta</taxon>
        <taxon>Spermatophyta</taxon>
        <taxon>Magnoliopsida</taxon>
        <taxon>eudicotyledons</taxon>
        <taxon>Gunneridae</taxon>
        <taxon>Pentapetalae</taxon>
        <taxon>rosids</taxon>
        <taxon>malvids</taxon>
        <taxon>Sapindales</taxon>
        <taxon>Sapindaceae</taxon>
        <taxon>Hippocastanoideae</taxon>
        <taxon>Acereae</taxon>
        <taxon>Dipteronia</taxon>
    </lineage>
</organism>
<dbReference type="Pfam" id="PF00023">
    <property type="entry name" value="Ank"/>
    <property type="match status" value="1"/>
</dbReference>
<comment type="caution">
    <text evidence="10">The sequence shown here is derived from an EMBL/GenBank/DDBJ whole genome shotgun (WGS) entry which is preliminary data.</text>
</comment>
<feature type="transmembrane region" description="Helical" evidence="8">
    <location>
        <begin position="505"/>
        <end position="525"/>
    </location>
</feature>
<evidence type="ECO:0000256" key="5">
    <source>
        <dbReference type="ARBA" id="ARBA00023043"/>
    </source>
</evidence>